<organism evidence="9">
    <name type="scientific">uncultured Adhaeribacter sp</name>
    <dbReference type="NCBI Taxonomy" id="448109"/>
    <lineage>
        <taxon>Bacteria</taxon>
        <taxon>Pseudomonadati</taxon>
        <taxon>Bacteroidota</taxon>
        <taxon>Cytophagia</taxon>
        <taxon>Cytophagales</taxon>
        <taxon>Hymenobacteraceae</taxon>
        <taxon>Adhaeribacter</taxon>
        <taxon>environmental samples</taxon>
    </lineage>
</organism>
<keyword evidence="5 6" id="KW-0472">Membrane</keyword>
<dbReference type="EMBL" id="CADCTJ010000754">
    <property type="protein sequence ID" value="CAA9263676.1"/>
    <property type="molecule type" value="Genomic_DNA"/>
</dbReference>
<proteinExistence type="predicted"/>
<evidence type="ECO:0008006" key="10">
    <source>
        <dbReference type="Google" id="ProtNLM"/>
    </source>
</evidence>
<keyword evidence="4 6" id="KW-1133">Transmembrane helix</keyword>
<dbReference type="InterPro" id="IPR050250">
    <property type="entry name" value="Macrolide_Exporter_MacB"/>
</dbReference>
<name>A0A6J4IXR3_9BACT</name>
<dbReference type="InterPro" id="IPR003838">
    <property type="entry name" value="ABC3_permease_C"/>
</dbReference>
<sequence>MKNNIPPAQPCPPRWADQLLEWFCAPHLLEELQGDLHEEFYYQVTQVGERRARLHYIREVLGFLRPFAIKRNYNSAQLYSSTSILSISMFQNYFTIAFRNLWRNKGYATMNVTGLAVAFCICVFLFLTAYLQLTYDSFHQDGGRIFQTYLFANDPEKATRTGGMPLPLTPALKTEFEEVEAGARILSGRKTLLEYQGKQFDKNVVLNDPDFFQLFSFPLLKGNHGTALKNVSSMVISQSRTQAIFGEEDPIGKVLQHTNEGQTKGYNITGVLADAPYNSSVRYDALIRIENAPNYLTDQNNWDAFSHQAFIKLKPGVNQASFQNQLKSFSRKYFGPGLEALQKKGARSDPQGDILAVRLQQLANVHFDREISNEPPVAIIYALLGIGFFILLIACFNFINLSIARSFTRAKEMGVRKYLGAVKSQLFLQIWGESAIICFLGLALVALLALALLPEFNAAFDARLQLNHLLQPGFLALLGGIFVLITLVAGGYPAWLMARFNAVAVLKGQISLKKPGFLRNSLLVTQFAISCLLTCCTIIALQQVDYLREKPLGFEKEQLISIPVGNQANGRQVLQRLRNQLATDPSVLAVTGT</sequence>
<feature type="transmembrane region" description="Helical" evidence="6">
    <location>
        <begin position="517"/>
        <end position="541"/>
    </location>
</feature>
<feature type="domain" description="MacB-like periplasmic core" evidence="8">
    <location>
        <begin position="114"/>
        <end position="328"/>
    </location>
</feature>
<protein>
    <recommendedName>
        <fullName evidence="10">ABC transporter permease</fullName>
    </recommendedName>
</protein>
<evidence type="ECO:0000313" key="9">
    <source>
        <dbReference type="EMBL" id="CAA9263676.1"/>
    </source>
</evidence>
<feature type="transmembrane region" description="Helical" evidence="6">
    <location>
        <begin position="378"/>
        <end position="399"/>
    </location>
</feature>
<evidence type="ECO:0000256" key="2">
    <source>
        <dbReference type="ARBA" id="ARBA00022475"/>
    </source>
</evidence>
<evidence type="ECO:0000256" key="1">
    <source>
        <dbReference type="ARBA" id="ARBA00004651"/>
    </source>
</evidence>
<evidence type="ECO:0000259" key="8">
    <source>
        <dbReference type="Pfam" id="PF12704"/>
    </source>
</evidence>
<comment type="subcellular location">
    <subcellularLocation>
        <location evidence="1">Cell membrane</location>
        <topology evidence="1">Multi-pass membrane protein</topology>
    </subcellularLocation>
</comment>
<feature type="transmembrane region" description="Helical" evidence="6">
    <location>
        <begin position="110"/>
        <end position="131"/>
    </location>
</feature>
<evidence type="ECO:0000256" key="6">
    <source>
        <dbReference type="SAM" id="Phobius"/>
    </source>
</evidence>
<dbReference type="GO" id="GO:0022857">
    <property type="term" value="F:transmembrane transporter activity"/>
    <property type="evidence" value="ECO:0007669"/>
    <property type="project" value="TreeGrafter"/>
</dbReference>
<evidence type="ECO:0000256" key="4">
    <source>
        <dbReference type="ARBA" id="ARBA00022989"/>
    </source>
</evidence>
<feature type="domain" description="ABC3 transporter permease C-terminal" evidence="7">
    <location>
        <begin position="386"/>
        <end position="501"/>
    </location>
</feature>
<feature type="transmembrane region" description="Helical" evidence="6">
    <location>
        <begin position="426"/>
        <end position="453"/>
    </location>
</feature>
<evidence type="ECO:0000256" key="3">
    <source>
        <dbReference type="ARBA" id="ARBA00022692"/>
    </source>
</evidence>
<dbReference type="InterPro" id="IPR047699">
    <property type="entry name" value="Permease_put_prefix"/>
</dbReference>
<evidence type="ECO:0000256" key="5">
    <source>
        <dbReference type="ARBA" id="ARBA00023136"/>
    </source>
</evidence>
<reference evidence="9" key="1">
    <citation type="submission" date="2020-02" db="EMBL/GenBank/DDBJ databases">
        <authorList>
            <person name="Meier V. D."/>
        </authorList>
    </citation>
    <scope>NUCLEOTIDE SEQUENCE</scope>
    <source>
        <strain evidence="9">AVDCRST_MAG95</strain>
    </source>
</reference>
<dbReference type="PANTHER" id="PTHR30572">
    <property type="entry name" value="MEMBRANE COMPONENT OF TRANSPORTER-RELATED"/>
    <property type="match status" value="1"/>
</dbReference>
<dbReference type="NCBIfam" id="NF038404">
    <property type="entry name" value="perm_prefix_2"/>
    <property type="match status" value="1"/>
</dbReference>
<keyword evidence="2" id="KW-1003">Cell membrane</keyword>
<dbReference type="AlphaFoldDB" id="A0A6J4IXR3"/>
<keyword evidence="3 6" id="KW-0812">Transmembrane</keyword>
<dbReference type="InterPro" id="IPR025857">
    <property type="entry name" value="MacB_PCD"/>
</dbReference>
<dbReference type="PANTHER" id="PTHR30572:SF18">
    <property type="entry name" value="ABC-TYPE MACROLIDE FAMILY EXPORT SYSTEM PERMEASE COMPONENT 2"/>
    <property type="match status" value="1"/>
</dbReference>
<dbReference type="GO" id="GO:0005886">
    <property type="term" value="C:plasma membrane"/>
    <property type="evidence" value="ECO:0007669"/>
    <property type="project" value="UniProtKB-SubCell"/>
</dbReference>
<accession>A0A6J4IXR3</accession>
<dbReference type="Pfam" id="PF02687">
    <property type="entry name" value="FtsX"/>
    <property type="match status" value="1"/>
</dbReference>
<dbReference type="Pfam" id="PF12704">
    <property type="entry name" value="MacB_PCD"/>
    <property type="match status" value="1"/>
</dbReference>
<gene>
    <name evidence="9" type="ORF">AVDCRST_MAG95-2413</name>
</gene>
<evidence type="ECO:0000259" key="7">
    <source>
        <dbReference type="Pfam" id="PF02687"/>
    </source>
</evidence>
<feature type="transmembrane region" description="Helical" evidence="6">
    <location>
        <begin position="473"/>
        <end position="496"/>
    </location>
</feature>